<comment type="subcellular location">
    <subcellularLocation>
        <location evidence="1">Nucleus</location>
        <location evidence="1">Nucleolus</location>
    </subcellularLocation>
</comment>
<keyword evidence="8" id="KW-0804">Transcription</keyword>
<keyword evidence="5" id="KW-0479">Metal-binding</keyword>
<dbReference type="PANTHER" id="PTHR11239">
    <property type="entry name" value="DNA-DIRECTED RNA POLYMERASE"/>
    <property type="match status" value="1"/>
</dbReference>
<dbReference type="GO" id="GO:0005736">
    <property type="term" value="C:RNA polymerase I complex"/>
    <property type="evidence" value="ECO:0007669"/>
    <property type="project" value="TreeGrafter"/>
</dbReference>
<gene>
    <name evidence="15" type="primary">Znrd1</name>
    <name evidence="15" type="ORF">G6Z75_0013616</name>
</gene>
<evidence type="ECO:0000256" key="1">
    <source>
        <dbReference type="ARBA" id="ARBA00004604"/>
    </source>
</evidence>
<keyword evidence="9" id="KW-0539">Nucleus</keyword>
<evidence type="ECO:0000256" key="2">
    <source>
        <dbReference type="ARBA" id="ARBA00008925"/>
    </source>
</evidence>
<dbReference type="Pfam" id="PF01096">
    <property type="entry name" value="Zn_ribbon_TFIIS"/>
    <property type="match status" value="1"/>
</dbReference>
<feature type="domain" description="TFIIS-type" evidence="14">
    <location>
        <begin position="83"/>
        <end position="130"/>
    </location>
</feature>
<evidence type="ECO:0000256" key="3">
    <source>
        <dbReference type="ARBA" id="ARBA00018784"/>
    </source>
</evidence>
<accession>A0A836EH24</accession>
<name>A0A836EH24_9HYME</name>
<dbReference type="InterPro" id="IPR012164">
    <property type="entry name" value="Rpa12/Rpb9/Rpc10/TFS"/>
</dbReference>
<feature type="region of interest" description="Disordered" evidence="13">
    <location>
        <begin position="67"/>
        <end position="87"/>
    </location>
</feature>
<evidence type="ECO:0000256" key="8">
    <source>
        <dbReference type="ARBA" id="ARBA00023163"/>
    </source>
</evidence>
<evidence type="ECO:0000256" key="5">
    <source>
        <dbReference type="ARBA" id="ARBA00022723"/>
    </source>
</evidence>
<dbReference type="AlphaFoldDB" id="A0A836EH24"/>
<evidence type="ECO:0000256" key="6">
    <source>
        <dbReference type="ARBA" id="ARBA00022771"/>
    </source>
</evidence>
<keyword evidence="7" id="KW-0862">Zinc</keyword>
<dbReference type="InterPro" id="IPR019761">
    <property type="entry name" value="DNA-dir_RNA_pol-M_15_CS"/>
</dbReference>
<comment type="caution">
    <text evidence="15">The sequence shown here is derived from an EMBL/GenBank/DDBJ whole genome shotgun (WGS) entry which is preliminary data.</text>
</comment>
<dbReference type="GO" id="GO:0003899">
    <property type="term" value="F:DNA-directed RNA polymerase activity"/>
    <property type="evidence" value="ECO:0007669"/>
    <property type="project" value="InterPro"/>
</dbReference>
<dbReference type="SMART" id="SM00440">
    <property type="entry name" value="ZnF_C2C2"/>
    <property type="match status" value="1"/>
</dbReference>
<feature type="compositionally biased region" description="Acidic residues" evidence="13">
    <location>
        <begin position="69"/>
        <end position="79"/>
    </location>
</feature>
<evidence type="ECO:0000313" key="15">
    <source>
        <dbReference type="EMBL" id="KAG5314771.1"/>
    </source>
</evidence>
<proteinExistence type="inferred from homology"/>
<dbReference type="GO" id="GO:0003676">
    <property type="term" value="F:nucleic acid binding"/>
    <property type="evidence" value="ECO:0007669"/>
    <property type="project" value="InterPro"/>
</dbReference>
<dbReference type="PANTHER" id="PTHR11239:SF14">
    <property type="entry name" value="DNA-DIRECTED RNA POLYMERASE I SUBUNIT RPA12"/>
    <property type="match status" value="1"/>
</dbReference>
<evidence type="ECO:0000256" key="7">
    <source>
        <dbReference type="ARBA" id="ARBA00022833"/>
    </source>
</evidence>
<dbReference type="InterPro" id="IPR001222">
    <property type="entry name" value="Znf_TFIIS"/>
</dbReference>
<dbReference type="Proteomes" id="UP000667349">
    <property type="component" value="Unassembled WGS sequence"/>
</dbReference>
<reference evidence="15" key="1">
    <citation type="submission" date="2020-02" db="EMBL/GenBank/DDBJ databases">
        <title>Relaxed selection underlies rapid genomic changes in the transitions from sociality to social parasitism in ants.</title>
        <authorList>
            <person name="Bi X."/>
        </authorList>
    </citation>
    <scope>NUCLEOTIDE SEQUENCE</scope>
    <source>
        <strain evidence="15">BGI-DK2013a</strain>
        <tissue evidence="15">Whole body</tissue>
    </source>
</reference>
<evidence type="ECO:0000256" key="11">
    <source>
        <dbReference type="ARBA" id="ARBA00044497"/>
    </source>
</evidence>
<dbReference type="GO" id="GO:0008270">
    <property type="term" value="F:zinc ion binding"/>
    <property type="evidence" value="ECO:0007669"/>
    <property type="project" value="UniProtKB-KW"/>
</dbReference>
<evidence type="ECO:0000256" key="4">
    <source>
        <dbReference type="ARBA" id="ARBA00022478"/>
    </source>
</evidence>
<keyword evidence="6 12" id="KW-0863">Zinc-finger</keyword>
<protein>
    <recommendedName>
        <fullName evidence="3">DNA-directed RNA polymerase I subunit RPA12</fullName>
    </recommendedName>
    <alternativeName>
        <fullName evidence="10">DNA-directed RNA polymerase I subunit H</fullName>
    </alternativeName>
</protein>
<comment type="function">
    <text evidence="11">Core component of RNA polymerase I (Pol I), a DNA-dependent RNA polymerase which synthesizes ribosomal RNA precursors using the four ribonucleoside triphosphates as substrates. Can mediate Pol I proofreading of the nascent RNA transcript. Anchors into the Pol I active site to monitor transcription fidelity and cleave mis-incorporated 5'-ribonucleotides.</text>
</comment>
<evidence type="ECO:0000256" key="12">
    <source>
        <dbReference type="PROSITE-ProRule" id="PRU00472"/>
    </source>
</evidence>
<feature type="non-terminal residue" evidence="15">
    <location>
        <position position="138"/>
    </location>
</feature>
<evidence type="ECO:0000259" key="14">
    <source>
        <dbReference type="PROSITE" id="PS51133"/>
    </source>
</evidence>
<evidence type="ECO:0000256" key="10">
    <source>
        <dbReference type="ARBA" id="ARBA00031781"/>
    </source>
</evidence>
<dbReference type="CDD" id="cd10507">
    <property type="entry name" value="Zn-ribbon_RPA12"/>
    <property type="match status" value="1"/>
</dbReference>
<evidence type="ECO:0000256" key="9">
    <source>
        <dbReference type="ARBA" id="ARBA00023242"/>
    </source>
</evidence>
<evidence type="ECO:0000313" key="16">
    <source>
        <dbReference type="Proteomes" id="UP000667349"/>
    </source>
</evidence>
<evidence type="ECO:0000256" key="13">
    <source>
        <dbReference type="SAM" id="MobiDB-lite"/>
    </source>
</evidence>
<dbReference type="InterPro" id="IPR034004">
    <property type="entry name" value="Zn_ribbon_RPA12_C"/>
</dbReference>
<comment type="similarity">
    <text evidence="2">Belongs to the archaeal RpoM/eukaryotic RPA12/RPB9/RPC11 RNA polymerase family.</text>
</comment>
<dbReference type="Gene3D" id="2.20.25.10">
    <property type="match status" value="1"/>
</dbReference>
<dbReference type="PROSITE" id="PS01030">
    <property type="entry name" value="RNA_POL_M_15KD"/>
    <property type="match status" value="1"/>
</dbReference>
<dbReference type="EMBL" id="JAANHZ010000150">
    <property type="protein sequence ID" value="KAG5314771.1"/>
    <property type="molecule type" value="Genomic_DNA"/>
</dbReference>
<organism evidence="15 16">
    <name type="scientific">Acromyrmex insinuator</name>
    <dbReference type="NCBI Taxonomy" id="230686"/>
    <lineage>
        <taxon>Eukaryota</taxon>
        <taxon>Metazoa</taxon>
        <taxon>Ecdysozoa</taxon>
        <taxon>Arthropoda</taxon>
        <taxon>Hexapoda</taxon>
        <taxon>Insecta</taxon>
        <taxon>Pterygota</taxon>
        <taxon>Neoptera</taxon>
        <taxon>Endopterygota</taxon>
        <taxon>Hymenoptera</taxon>
        <taxon>Apocrita</taxon>
        <taxon>Aculeata</taxon>
        <taxon>Formicoidea</taxon>
        <taxon>Formicidae</taxon>
        <taxon>Myrmicinae</taxon>
        <taxon>Acromyrmex</taxon>
    </lineage>
</organism>
<dbReference type="SUPFAM" id="SSF57783">
    <property type="entry name" value="Zinc beta-ribbon"/>
    <property type="match status" value="1"/>
</dbReference>
<feature type="non-terminal residue" evidence="15">
    <location>
        <position position="1"/>
    </location>
</feature>
<dbReference type="GO" id="GO:0006363">
    <property type="term" value="P:termination of RNA polymerase I transcription"/>
    <property type="evidence" value="ECO:0007669"/>
    <property type="project" value="TreeGrafter"/>
</dbReference>
<keyword evidence="16" id="KW-1185">Reference proteome</keyword>
<dbReference type="PROSITE" id="PS51133">
    <property type="entry name" value="ZF_TFIIS_2"/>
    <property type="match status" value="1"/>
</dbReference>
<sequence length="138" mass="15667">MMANNNKSSFITVPGFCPDCGSILPLLGEKGGVTCYTCKREWDAEVFGDMKMTHTIHFNTKDTYASVKEEEDDSEDDADGPTVERECPQCYNDKMSYATLQLRSADEGQTVFFTCTKCKCVSIYRNYYWLSIQILLLC</sequence>
<keyword evidence="4" id="KW-0240">DNA-directed RNA polymerase</keyword>